<protein>
    <submittedName>
        <fullName evidence="3">Aldo/keto reductase</fullName>
    </submittedName>
</protein>
<dbReference type="Gene3D" id="3.20.20.100">
    <property type="entry name" value="NADP-dependent oxidoreductase domain"/>
    <property type="match status" value="1"/>
</dbReference>
<dbReference type="FunFam" id="3.20.20.100:FF:000004">
    <property type="entry name" value="Oxidoreductase, aldo/keto reductase"/>
    <property type="match status" value="1"/>
</dbReference>
<proteinExistence type="predicted"/>
<dbReference type="PANTHER" id="PTHR43364">
    <property type="entry name" value="NADH-SPECIFIC METHYLGLYOXAL REDUCTASE-RELATED"/>
    <property type="match status" value="1"/>
</dbReference>
<keyword evidence="4" id="KW-1185">Reference proteome</keyword>
<dbReference type="InterPro" id="IPR050523">
    <property type="entry name" value="AKR_Detox_Biosynth"/>
</dbReference>
<name>F2L3T2_THEU7</name>
<evidence type="ECO:0000259" key="2">
    <source>
        <dbReference type="Pfam" id="PF00248"/>
    </source>
</evidence>
<dbReference type="STRING" id="999630.TUZN_0572"/>
<dbReference type="HOGENOM" id="CLU_023205_2_0_2"/>
<dbReference type="KEGG" id="tuz:TUZN_0572"/>
<reference key="2">
    <citation type="submission" date="2011-03" db="EMBL/GenBank/DDBJ databases">
        <title>Complete genome sequence of the thermoacidophilic crenarchaeon Thermoproteus uzoniensis 768-20.</title>
        <authorList>
            <person name="Mardanov A.V."/>
            <person name="Gumerov V.M."/>
            <person name="Beletsky A.V."/>
            <person name="Prokofeva M.I."/>
            <person name="Bonch-Osmolovskaya E.A."/>
            <person name="Ravin N.V."/>
            <person name="Skryabin K.G."/>
        </authorList>
    </citation>
    <scope>NUCLEOTIDE SEQUENCE</scope>
    <source>
        <strain>768-20</strain>
    </source>
</reference>
<evidence type="ECO:0000256" key="1">
    <source>
        <dbReference type="ARBA" id="ARBA00023002"/>
    </source>
</evidence>
<keyword evidence="1" id="KW-0560">Oxidoreductase</keyword>
<dbReference type="SUPFAM" id="SSF51430">
    <property type="entry name" value="NAD(P)-linked oxidoreductase"/>
    <property type="match status" value="1"/>
</dbReference>
<dbReference type="eggNOG" id="arCOG01617">
    <property type="taxonomic scope" value="Archaea"/>
</dbReference>
<dbReference type="EMBL" id="CP002590">
    <property type="protein sequence ID" value="AEA12066.1"/>
    <property type="molecule type" value="Genomic_DNA"/>
</dbReference>
<gene>
    <name evidence="3" type="ordered locus">TUZN_0572</name>
</gene>
<dbReference type="GO" id="GO:0005829">
    <property type="term" value="C:cytosol"/>
    <property type="evidence" value="ECO:0007669"/>
    <property type="project" value="UniProtKB-ARBA"/>
</dbReference>
<feature type="domain" description="NADP-dependent oxidoreductase" evidence="2">
    <location>
        <begin position="27"/>
        <end position="347"/>
    </location>
</feature>
<dbReference type="CDD" id="cd19079">
    <property type="entry name" value="AKR_EcYajO-like"/>
    <property type="match status" value="1"/>
</dbReference>
<dbReference type="AlphaFoldDB" id="F2L3T2"/>
<organism evidence="3 4">
    <name type="scientific">Thermoproteus uzoniensis (strain 768-20)</name>
    <dbReference type="NCBI Taxonomy" id="999630"/>
    <lineage>
        <taxon>Archaea</taxon>
        <taxon>Thermoproteota</taxon>
        <taxon>Thermoprotei</taxon>
        <taxon>Thermoproteales</taxon>
        <taxon>Thermoproteaceae</taxon>
        <taxon>Thermoproteus</taxon>
    </lineage>
</organism>
<dbReference type="PANTHER" id="PTHR43364:SF4">
    <property type="entry name" value="NAD(P)-LINKED OXIDOREDUCTASE SUPERFAMILY PROTEIN"/>
    <property type="match status" value="1"/>
</dbReference>
<accession>F2L3T2</accession>
<dbReference type="InterPro" id="IPR020471">
    <property type="entry name" value="AKR"/>
</dbReference>
<dbReference type="GO" id="GO:0016491">
    <property type="term" value="F:oxidoreductase activity"/>
    <property type="evidence" value="ECO:0007669"/>
    <property type="project" value="UniProtKB-KW"/>
</dbReference>
<dbReference type="Proteomes" id="UP000008138">
    <property type="component" value="Chromosome"/>
</dbReference>
<evidence type="ECO:0000313" key="3">
    <source>
        <dbReference type="EMBL" id="AEA12066.1"/>
    </source>
</evidence>
<dbReference type="InterPro" id="IPR036812">
    <property type="entry name" value="NAD(P)_OxRdtase_dom_sf"/>
</dbReference>
<reference evidence="3 4" key="1">
    <citation type="journal article" date="2011" name="J. Bacteriol.">
        <title>Complete genome sequence of the thermoacidophilic crenarchaeon Thermoproteus uzoniensis 768-20.</title>
        <authorList>
            <person name="Mardanov A.V."/>
            <person name="Gumerov V.M."/>
            <person name="Beletsky A.V."/>
            <person name="Prokofeva M.I."/>
            <person name="Bonch-Osmolovskaya E.A."/>
            <person name="Ravin N.V."/>
            <person name="Skryabin K.G."/>
        </authorList>
    </citation>
    <scope>NUCLEOTIDE SEQUENCE [LARGE SCALE GENOMIC DNA]</scope>
    <source>
        <strain evidence="3 4">768-20</strain>
    </source>
</reference>
<evidence type="ECO:0000313" key="4">
    <source>
        <dbReference type="Proteomes" id="UP000008138"/>
    </source>
</evidence>
<dbReference type="Pfam" id="PF00248">
    <property type="entry name" value="Aldo_ket_red"/>
    <property type="match status" value="1"/>
</dbReference>
<sequence>MFVHIFIGLVDAMDYVNLGSSGLKVSRLCLGTWHLPASREVDQYGIPKVDVEELRKIIKRAFDAGINCIDTANRYHGVMAPVDLNHVGNAERILGELLAGYDRDSYVLATKVRGQMAPWPNGEGLSRKHIMWQIRESLRRLRTDYIDLYQLHAPDPSTPLEETMEAMADLVHRGLVHYIGASNFSADAYAYMAHLARELHVPFISAQELYNWLERQNEDKLPVARRYGLGLLAYSPLAQGFLTGKYLSGVPEGSRATRPGDLSKELVKRYLTPERLKALQEFHEVAADLGVRDSQLALAWLLKRSEEVGVPIVPIIGVSRLEQLEEDLEALSVKLSWDAYKRLEEIYATLVNPRKP</sequence>
<dbReference type="InterPro" id="IPR023210">
    <property type="entry name" value="NADP_OxRdtase_dom"/>
</dbReference>
<dbReference type="PRINTS" id="PR00069">
    <property type="entry name" value="ALDKETRDTASE"/>
</dbReference>